<dbReference type="InterPro" id="IPR050228">
    <property type="entry name" value="Carboxylesterase_BioH"/>
</dbReference>
<accession>A0ABW7QT95</accession>
<dbReference type="Pfam" id="PF12697">
    <property type="entry name" value="Abhydrolase_6"/>
    <property type="match status" value="1"/>
</dbReference>
<keyword evidence="4" id="KW-1185">Reference proteome</keyword>
<comment type="caution">
    <text evidence="3">The sequence shown here is derived from an EMBL/GenBank/DDBJ whole genome shotgun (WGS) entry which is preliminary data.</text>
</comment>
<dbReference type="RefSeq" id="WP_397714389.1">
    <property type="nucleotide sequence ID" value="NZ_JBIRGN010000004.1"/>
</dbReference>
<dbReference type="Proteomes" id="UP001610818">
    <property type="component" value="Unassembled WGS sequence"/>
</dbReference>
<dbReference type="InterPro" id="IPR000073">
    <property type="entry name" value="AB_hydrolase_1"/>
</dbReference>
<gene>
    <name evidence="3" type="ORF">ACH4F9_23585</name>
</gene>
<evidence type="ECO:0000256" key="1">
    <source>
        <dbReference type="SAM" id="MobiDB-lite"/>
    </source>
</evidence>
<feature type="region of interest" description="Disordered" evidence="1">
    <location>
        <begin position="109"/>
        <end position="136"/>
    </location>
</feature>
<proteinExistence type="predicted"/>
<reference evidence="3 4" key="1">
    <citation type="submission" date="2024-10" db="EMBL/GenBank/DDBJ databases">
        <title>The Natural Products Discovery Center: Release of the First 8490 Sequenced Strains for Exploring Actinobacteria Biosynthetic Diversity.</title>
        <authorList>
            <person name="Kalkreuter E."/>
            <person name="Kautsar S.A."/>
            <person name="Yang D."/>
            <person name="Bader C.D."/>
            <person name="Teijaro C.N."/>
            <person name="Fluegel L."/>
            <person name="Davis C.M."/>
            <person name="Simpson J.R."/>
            <person name="Lauterbach L."/>
            <person name="Steele A.D."/>
            <person name="Gui C."/>
            <person name="Meng S."/>
            <person name="Li G."/>
            <person name="Viehrig K."/>
            <person name="Ye F."/>
            <person name="Su P."/>
            <person name="Kiefer A.F."/>
            <person name="Nichols A."/>
            <person name="Cepeda A.J."/>
            <person name="Yan W."/>
            <person name="Fan B."/>
            <person name="Jiang Y."/>
            <person name="Adhikari A."/>
            <person name="Zheng C.-J."/>
            <person name="Schuster L."/>
            <person name="Cowan T.M."/>
            <person name="Smanski M.J."/>
            <person name="Chevrette M.G."/>
            <person name="De Carvalho L.P.S."/>
            <person name="Shen B."/>
        </authorList>
    </citation>
    <scope>NUCLEOTIDE SEQUENCE [LARGE SCALE GENOMIC DNA]</scope>
    <source>
        <strain evidence="3 4">NPDC017990</strain>
    </source>
</reference>
<feature type="domain" description="AB hydrolase-1" evidence="2">
    <location>
        <begin position="40"/>
        <end position="295"/>
    </location>
</feature>
<sequence>MSRPPTFTPPPGVDALRLRTVRGDFAALDARPAGEAKGAVLLLPGFTGSKEDFIALLGPIAAAGYRAVAVDGRGQYESQGPERDESPYAQAELALDVLAQADALTQADAGTEAGTDARTGTGTGVSPSPPPHLLGHSLGGQIARAAALRAPAGTFASLTLMASGPAAISPPQQARAKMLTDALAVMTMAEAWAAIQAFDPPEDTDVDGVALRERWLRHSPAQLIATGKQLCVEPDRVTELAALPLRKHVISGERDDTWPIPWLDDMADRLRAHRTVITGAEHSPNTDRPAQTAAALIAFWDAGTEAETRADAGAR</sequence>
<keyword evidence="3" id="KW-0378">Hydrolase</keyword>
<dbReference type="Gene3D" id="3.40.50.1820">
    <property type="entry name" value="alpha/beta hydrolase"/>
    <property type="match status" value="1"/>
</dbReference>
<evidence type="ECO:0000313" key="3">
    <source>
        <dbReference type="EMBL" id="MFH8547997.1"/>
    </source>
</evidence>
<evidence type="ECO:0000313" key="4">
    <source>
        <dbReference type="Proteomes" id="UP001610818"/>
    </source>
</evidence>
<organism evidence="3 4">
    <name type="scientific">Streptomyces longisporoflavus</name>
    <dbReference type="NCBI Taxonomy" id="28044"/>
    <lineage>
        <taxon>Bacteria</taxon>
        <taxon>Bacillati</taxon>
        <taxon>Actinomycetota</taxon>
        <taxon>Actinomycetes</taxon>
        <taxon>Kitasatosporales</taxon>
        <taxon>Streptomycetaceae</taxon>
        <taxon>Streptomyces</taxon>
    </lineage>
</organism>
<protein>
    <submittedName>
        <fullName evidence="3">Alpha/beta fold hydrolase</fullName>
    </submittedName>
</protein>
<dbReference type="EMBL" id="JBIRGQ010000004">
    <property type="protein sequence ID" value="MFH8547997.1"/>
    <property type="molecule type" value="Genomic_DNA"/>
</dbReference>
<feature type="compositionally biased region" description="Low complexity" evidence="1">
    <location>
        <begin position="109"/>
        <end position="126"/>
    </location>
</feature>
<dbReference type="GO" id="GO:0016787">
    <property type="term" value="F:hydrolase activity"/>
    <property type="evidence" value="ECO:0007669"/>
    <property type="project" value="UniProtKB-KW"/>
</dbReference>
<dbReference type="PANTHER" id="PTHR43194:SF2">
    <property type="entry name" value="PEROXISOMAL MEMBRANE PROTEIN LPX1"/>
    <property type="match status" value="1"/>
</dbReference>
<dbReference type="PANTHER" id="PTHR43194">
    <property type="entry name" value="HYDROLASE ALPHA/BETA FOLD FAMILY"/>
    <property type="match status" value="1"/>
</dbReference>
<evidence type="ECO:0000259" key="2">
    <source>
        <dbReference type="Pfam" id="PF12697"/>
    </source>
</evidence>
<dbReference type="SUPFAM" id="SSF53474">
    <property type="entry name" value="alpha/beta-Hydrolases"/>
    <property type="match status" value="1"/>
</dbReference>
<dbReference type="InterPro" id="IPR029058">
    <property type="entry name" value="AB_hydrolase_fold"/>
</dbReference>
<name>A0ABW7QT95_9ACTN</name>